<dbReference type="HAMAP" id="MF_00302">
    <property type="entry name" value="ClpS"/>
    <property type="match status" value="1"/>
</dbReference>
<reference evidence="3 4" key="1">
    <citation type="submission" date="2016-11" db="EMBL/GenBank/DDBJ databases">
        <authorList>
            <person name="Varghese N."/>
            <person name="Submissions S."/>
        </authorList>
    </citation>
    <scope>NUCLEOTIDE SEQUENCE [LARGE SCALE GENOMIC DNA]</scope>
    <source>
        <strain evidence="3 4">DSM 21988</strain>
    </source>
</reference>
<protein>
    <recommendedName>
        <fullName evidence="1">ATP-dependent Clp protease adapter protein ClpS</fullName>
    </recommendedName>
</protein>
<gene>
    <name evidence="1" type="primary">clpS</name>
    <name evidence="3" type="ORF">SAMN02745911_0933</name>
</gene>
<keyword evidence="4" id="KW-1185">Reference proteome</keyword>
<comment type="function">
    <text evidence="1">Involved in the modulation of the specificity of the ClpAP-mediated ATP-dependent protein degradation.</text>
</comment>
<dbReference type="SUPFAM" id="SSF54736">
    <property type="entry name" value="ClpS-like"/>
    <property type="match status" value="1"/>
</dbReference>
<dbReference type="GO" id="GO:0006508">
    <property type="term" value="P:proteolysis"/>
    <property type="evidence" value="ECO:0007669"/>
    <property type="project" value="UniProtKB-KW"/>
</dbReference>
<dbReference type="NCBIfam" id="NF000672">
    <property type="entry name" value="PRK00033.1-5"/>
    <property type="match status" value="1"/>
</dbReference>
<keyword evidence="3" id="KW-0378">Hydrolase</keyword>
<accession>A0ABY1I956</accession>
<evidence type="ECO:0000313" key="4">
    <source>
        <dbReference type="Proteomes" id="UP000184290"/>
    </source>
</evidence>
<dbReference type="Gene3D" id="3.30.1390.10">
    <property type="match status" value="1"/>
</dbReference>
<dbReference type="NCBIfam" id="NF000669">
    <property type="entry name" value="PRK00033.1-2"/>
    <property type="match status" value="1"/>
</dbReference>
<feature type="domain" description="Adaptor protein ClpS core" evidence="2">
    <location>
        <begin position="104"/>
        <end position="182"/>
    </location>
</feature>
<dbReference type="InterPro" id="IPR022935">
    <property type="entry name" value="ClpS"/>
</dbReference>
<dbReference type="Pfam" id="PF02617">
    <property type="entry name" value="ClpS"/>
    <property type="match status" value="1"/>
</dbReference>
<evidence type="ECO:0000259" key="2">
    <source>
        <dbReference type="Pfam" id="PF02617"/>
    </source>
</evidence>
<dbReference type="PANTHER" id="PTHR33473">
    <property type="entry name" value="ATP-DEPENDENT CLP PROTEASE ADAPTER PROTEIN CLPS1, CHLOROPLASTIC"/>
    <property type="match status" value="1"/>
</dbReference>
<comment type="subunit">
    <text evidence="1">Binds to the N-terminal domain of the chaperone ClpA.</text>
</comment>
<dbReference type="EMBL" id="FQZC01000001">
    <property type="protein sequence ID" value="SHI71416.1"/>
    <property type="molecule type" value="Genomic_DNA"/>
</dbReference>
<comment type="similarity">
    <text evidence="1">Belongs to the ClpS family.</text>
</comment>
<dbReference type="Proteomes" id="UP000184290">
    <property type="component" value="Unassembled WGS sequence"/>
</dbReference>
<evidence type="ECO:0000256" key="1">
    <source>
        <dbReference type="HAMAP-Rule" id="MF_00302"/>
    </source>
</evidence>
<name>A0ABY1I956_9HYPH</name>
<keyword evidence="3" id="KW-0645">Protease</keyword>
<sequence>MRFGVFSTVPIWLRCKFSVVPLRPPSNGATIHFVVGTMASTYRIGECLKMASLMLTYRSMTMVALRDTDLVEAQSVIIMQAGQAGDGDTDRGTSVITRTKTKTKRPSLYRVLLLNDDYTPMEFVVHVLERFFQKDREAATRIMLHVHKHGVGECGVYTYEVAETKVTQVMDFARQHQHPLQCVMEKN</sequence>
<organism evidence="3 4">
    <name type="scientific">Aureimonas altamirensis DSM 21988</name>
    <dbReference type="NCBI Taxonomy" id="1121026"/>
    <lineage>
        <taxon>Bacteria</taxon>
        <taxon>Pseudomonadati</taxon>
        <taxon>Pseudomonadota</taxon>
        <taxon>Alphaproteobacteria</taxon>
        <taxon>Hyphomicrobiales</taxon>
        <taxon>Aurantimonadaceae</taxon>
        <taxon>Aureimonas</taxon>
    </lineage>
</organism>
<proteinExistence type="inferred from homology"/>
<dbReference type="PANTHER" id="PTHR33473:SF19">
    <property type="entry name" value="ATP-DEPENDENT CLP PROTEASE ADAPTER PROTEIN CLPS"/>
    <property type="match status" value="1"/>
</dbReference>
<dbReference type="InterPro" id="IPR003769">
    <property type="entry name" value="ClpS_core"/>
</dbReference>
<dbReference type="InterPro" id="IPR014719">
    <property type="entry name" value="Ribosomal_bL12_C/ClpS-like"/>
</dbReference>
<comment type="caution">
    <text evidence="3">The sequence shown here is derived from an EMBL/GenBank/DDBJ whole genome shotgun (WGS) entry which is preliminary data.</text>
</comment>
<dbReference type="GO" id="GO:0008233">
    <property type="term" value="F:peptidase activity"/>
    <property type="evidence" value="ECO:0007669"/>
    <property type="project" value="UniProtKB-KW"/>
</dbReference>
<evidence type="ECO:0000313" key="3">
    <source>
        <dbReference type="EMBL" id="SHI71416.1"/>
    </source>
</evidence>